<comment type="caution">
    <text evidence="1">The sequence shown here is derived from an EMBL/GenBank/DDBJ whole genome shotgun (WGS) entry which is preliminary data.</text>
</comment>
<accession>A0A1J5S4W0</accession>
<gene>
    <name evidence="1" type="ORF">GALL_188890</name>
</gene>
<reference evidence="1" key="1">
    <citation type="submission" date="2016-10" db="EMBL/GenBank/DDBJ databases">
        <title>Sequence of Gallionella enrichment culture.</title>
        <authorList>
            <person name="Poehlein A."/>
            <person name="Muehling M."/>
            <person name="Daniel R."/>
        </authorList>
    </citation>
    <scope>NUCLEOTIDE SEQUENCE</scope>
</reference>
<proteinExistence type="predicted"/>
<sequence>MEIDLFGSFQDDADKKGIVFYYSGALSQNVIATMGDILKQRLDNNDAKSAVTKKLFSSFIEMIQNALHYSPLVPDSSSEKIGAVAVGKVEDHFYIVCGNLVDKKYISRITSKIEAVNSMSRDEVKQAYRMQLKNDHHSDDDISKGAGLGLLTLARDSISPIEYSFKDVSGYENEYSELHLKTIF</sequence>
<dbReference type="Pfam" id="PF19788">
    <property type="entry name" value="DUF6272"/>
    <property type="match status" value="1"/>
</dbReference>
<dbReference type="AlphaFoldDB" id="A0A1J5S4W0"/>
<dbReference type="EMBL" id="MLJW01000110">
    <property type="protein sequence ID" value="OIQ99151.1"/>
    <property type="molecule type" value="Genomic_DNA"/>
</dbReference>
<protein>
    <submittedName>
        <fullName evidence="1">Uncharacterized protein</fullName>
    </submittedName>
</protein>
<evidence type="ECO:0000313" key="1">
    <source>
        <dbReference type="EMBL" id="OIQ99151.1"/>
    </source>
</evidence>
<dbReference type="InterPro" id="IPR046239">
    <property type="entry name" value="DUF6272"/>
</dbReference>
<dbReference type="NCBIfam" id="NF038262">
    <property type="entry name" value="SiaB_fam_kinase"/>
    <property type="match status" value="1"/>
</dbReference>
<name>A0A1J5S4W0_9ZZZZ</name>
<organism evidence="1">
    <name type="scientific">mine drainage metagenome</name>
    <dbReference type="NCBI Taxonomy" id="410659"/>
    <lineage>
        <taxon>unclassified sequences</taxon>
        <taxon>metagenomes</taxon>
        <taxon>ecological metagenomes</taxon>
    </lineage>
</organism>